<gene>
    <name evidence="1" type="ORF">AVDCRST_MAG74-3503</name>
</gene>
<evidence type="ECO:0000313" key="1">
    <source>
        <dbReference type="EMBL" id="CAA9428277.1"/>
    </source>
</evidence>
<proteinExistence type="predicted"/>
<dbReference type="EMBL" id="CADCUR010000296">
    <property type="protein sequence ID" value="CAA9428277.1"/>
    <property type="molecule type" value="Genomic_DNA"/>
</dbReference>
<dbReference type="AlphaFoldDB" id="A0A6J4PZP2"/>
<organism evidence="1">
    <name type="scientific">uncultured Pyrinomonadaceae bacterium</name>
    <dbReference type="NCBI Taxonomy" id="2283094"/>
    <lineage>
        <taxon>Bacteria</taxon>
        <taxon>Pseudomonadati</taxon>
        <taxon>Acidobacteriota</taxon>
        <taxon>Blastocatellia</taxon>
        <taxon>Blastocatellales</taxon>
        <taxon>Pyrinomonadaceae</taxon>
        <taxon>environmental samples</taxon>
    </lineage>
</organism>
<protein>
    <submittedName>
        <fullName evidence="1">Uncharacterized protein</fullName>
    </submittedName>
</protein>
<accession>A0A6J4PZP2</accession>
<sequence>MADKNKKKAYIGMEREENSVKYIAKVSGEPPCQITKAQYNAIVKALKAQDWANSVEDEETIINGIISRNLQPNELNEM</sequence>
<reference evidence="1" key="1">
    <citation type="submission" date="2020-02" db="EMBL/GenBank/DDBJ databases">
        <authorList>
            <person name="Meier V. D."/>
        </authorList>
    </citation>
    <scope>NUCLEOTIDE SEQUENCE</scope>
    <source>
        <strain evidence="1">AVDCRST_MAG74</strain>
    </source>
</reference>
<name>A0A6J4PZP2_9BACT</name>